<comment type="caution">
    <text evidence="1">The sequence shown here is derived from an EMBL/GenBank/DDBJ whole genome shotgun (WGS) entry which is preliminary data.</text>
</comment>
<dbReference type="Proteomes" id="UP000605970">
    <property type="component" value="Unassembled WGS sequence"/>
</dbReference>
<sequence>MEKGESSKNGKVNRLEQIKECQNKLFVGEKFEKFYELDDKAKEEIIEHFMDINPEFKKDAKMVINHATMQQRYLMITETFMNGLCVLYLYGDLPTNYLFNYFKMDQSALIVRLHDNKIRLHSGKYKKKSYNLQLVKQIKSKLDEKINGKCPDKWELNGIVKYTSPLEGKKHVWEEMIEEGNNYVDAVYGNGNFHILISDGTILYDFKRELIWSFQCKIKSNRKKGAAGDEEKYASDAEKICGDKNIVEGLIQQVDENSRQEIGNGENSKKKINKFIEAYIKGKLQIVITKLEKVEKF</sequence>
<evidence type="ECO:0000313" key="1">
    <source>
        <dbReference type="EMBL" id="KAF7633521.1"/>
    </source>
</evidence>
<keyword evidence="2" id="KW-1185">Reference proteome</keyword>
<protein>
    <submittedName>
        <fullName evidence="1">Uncharacterized protein</fullName>
    </submittedName>
</protein>
<proteinExistence type="predicted"/>
<reference evidence="1" key="1">
    <citation type="journal article" date="2020" name="Ecol. Evol.">
        <title>Genome structure and content of the rice root-knot nematode (Meloidogyne graminicola).</title>
        <authorList>
            <person name="Phan N.T."/>
            <person name="Danchin E.G.J."/>
            <person name="Klopp C."/>
            <person name="Perfus-Barbeoch L."/>
            <person name="Kozlowski D.K."/>
            <person name="Koutsovoulos G.D."/>
            <person name="Lopez-Roques C."/>
            <person name="Bouchez O."/>
            <person name="Zahm M."/>
            <person name="Besnard G."/>
            <person name="Bellafiore S."/>
        </authorList>
    </citation>
    <scope>NUCLEOTIDE SEQUENCE</scope>
    <source>
        <strain evidence="1">VN-18</strain>
    </source>
</reference>
<name>A0A8S9ZJS8_9BILA</name>
<dbReference type="OrthoDB" id="5909556at2759"/>
<accession>A0A8S9ZJS8</accession>
<dbReference type="EMBL" id="JABEBT010000075">
    <property type="protein sequence ID" value="KAF7633521.1"/>
    <property type="molecule type" value="Genomic_DNA"/>
</dbReference>
<evidence type="ECO:0000313" key="2">
    <source>
        <dbReference type="Proteomes" id="UP000605970"/>
    </source>
</evidence>
<dbReference type="AlphaFoldDB" id="A0A8S9ZJS8"/>
<organism evidence="1 2">
    <name type="scientific">Meloidogyne graminicola</name>
    <dbReference type="NCBI Taxonomy" id="189291"/>
    <lineage>
        <taxon>Eukaryota</taxon>
        <taxon>Metazoa</taxon>
        <taxon>Ecdysozoa</taxon>
        <taxon>Nematoda</taxon>
        <taxon>Chromadorea</taxon>
        <taxon>Rhabditida</taxon>
        <taxon>Tylenchina</taxon>
        <taxon>Tylenchomorpha</taxon>
        <taxon>Tylenchoidea</taxon>
        <taxon>Meloidogynidae</taxon>
        <taxon>Meloidogyninae</taxon>
        <taxon>Meloidogyne</taxon>
    </lineage>
</organism>
<gene>
    <name evidence="1" type="ORF">Mgra_00007102</name>
</gene>